<organism evidence="1 2">
    <name type="scientific">Psychromonas arctica</name>
    <dbReference type="NCBI Taxonomy" id="168275"/>
    <lineage>
        <taxon>Bacteria</taxon>
        <taxon>Pseudomonadati</taxon>
        <taxon>Pseudomonadota</taxon>
        <taxon>Gammaproteobacteria</taxon>
        <taxon>Alteromonadales</taxon>
        <taxon>Psychromonadaceae</taxon>
        <taxon>Psychromonas</taxon>
    </lineage>
</organism>
<dbReference type="EMBL" id="JBAKBA010000006">
    <property type="protein sequence ID" value="MEL0658350.1"/>
    <property type="molecule type" value="Genomic_DNA"/>
</dbReference>
<gene>
    <name evidence="1" type="ORF">V6255_04270</name>
</gene>
<accession>A0ABU9H8Y6</accession>
<evidence type="ECO:0008006" key="3">
    <source>
        <dbReference type="Google" id="ProtNLM"/>
    </source>
</evidence>
<protein>
    <recommendedName>
        <fullName evidence="3">Tc1-like transposase DDE domain-containing protein</fullName>
    </recommendedName>
</protein>
<dbReference type="Gene3D" id="3.30.420.10">
    <property type="entry name" value="Ribonuclease H-like superfamily/Ribonuclease H"/>
    <property type="match status" value="1"/>
</dbReference>
<dbReference type="RefSeq" id="WP_341627020.1">
    <property type="nucleotide sequence ID" value="NZ_JBAKBA010000006.1"/>
</dbReference>
<dbReference type="Proteomes" id="UP001366060">
    <property type="component" value="Unassembled WGS sequence"/>
</dbReference>
<evidence type="ECO:0000313" key="1">
    <source>
        <dbReference type="EMBL" id="MEL0658350.1"/>
    </source>
</evidence>
<evidence type="ECO:0000313" key="2">
    <source>
        <dbReference type="Proteomes" id="UP001366060"/>
    </source>
</evidence>
<dbReference type="InterPro" id="IPR036397">
    <property type="entry name" value="RNaseH_sf"/>
</dbReference>
<comment type="caution">
    <text evidence="1">The sequence shown here is derived from an EMBL/GenBank/DDBJ whole genome shotgun (WGS) entry which is preliminary data.</text>
</comment>
<sequence>MEGKGWHTNGIDSGFDNVSVIKCPPYSSGLNPIDQVWSWIQQHHLAVISIVDEVVTHGIDLLAIIKG</sequence>
<name>A0ABU9H8Y6_9GAMM</name>
<proteinExistence type="predicted"/>
<reference evidence="1 2" key="1">
    <citation type="submission" date="2024-02" db="EMBL/GenBank/DDBJ databases">
        <title>Bacteria isolated from the canopy kelp, Nereocystis luetkeana.</title>
        <authorList>
            <person name="Pfister C.A."/>
            <person name="Younker I.T."/>
            <person name="Light S.H."/>
        </authorList>
    </citation>
    <scope>NUCLEOTIDE SEQUENCE [LARGE SCALE GENOMIC DNA]</scope>
    <source>
        <strain evidence="1 2">TI.2.07</strain>
    </source>
</reference>
<keyword evidence="2" id="KW-1185">Reference proteome</keyword>